<dbReference type="InterPro" id="IPR036388">
    <property type="entry name" value="WH-like_DNA-bd_sf"/>
</dbReference>
<dbReference type="EMBL" id="BAAABL010000042">
    <property type="protein sequence ID" value="GAA0300390.1"/>
    <property type="molecule type" value="Genomic_DNA"/>
</dbReference>
<evidence type="ECO:0000313" key="1">
    <source>
        <dbReference type="EMBL" id="GAA0300390.1"/>
    </source>
</evidence>
<name>A0AAV3S6S2_9EURY</name>
<accession>A0AAV3S6S2</accession>
<sequence length="101" mass="11254">MVVAHLLSGTMNEETIQDLPPSAKLVLKVLEYNGGLTQKEIVEKSRLSQRTVRDALERLQENGVVQKDIYIPDARQNLYQLDVETDADAETADDQSAALLD</sequence>
<keyword evidence="2" id="KW-1185">Reference proteome</keyword>
<proteinExistence type="predicted"/>
<dbReference type="Gene3D" id="1.10.10.10">
    <property type="entry name" value="Winged helix-like DNA-binding domain superfamily/Winged helix DNA-binding domain"/>
    <property type="match status" value="1"/>
</dbReference>
<dbReference type="SUPFAM" id="SSF46785">
    <property type="entry name" value="Winged helix' DNA-binding domain"/>
    <property type="match status" value="1"/>
</dbReference>
<dbReference type="AlphaFoldDB" id="A0AAV3S6S2"/>
<reference evidence="1 2" key="1">
    <citation type="journal article" date="2019" name="Int. J. Syst. Evol. Microbiol.">
        <title>The Global Catalogue of Microorganisms (GCM) 10K type strain sequencing project: providing services to taxonomists for standard genome sequencing and annotation.</title>
        <authorList>
            <consortium name="The Broad Institute Genomics Platform"/>
            <consortium name="The Broad Institute Genome Sequencing Center for Infectious Disease"/>
            <person name="Wu L."/>
            <person name="Ma J."/>
        </authorList>
    </citation>
    <scope>NUCLEOTIDE SEQUENCE [LARGE SCALE GENOMIC DNA]</scope>
    <source>
        <strain evidence="1 2">JCM 16330</strain>
    </source>
</reference>
<gene>
    <name evidence="1" type="ORF">GCM10009066_13170</name>
</gene>
<dbReference type="Proteomes" id="UP001500837">
    <property type="component" value="Unassembled WGS sequence"/>
</dbReference>
<organism evidence="1 2">
    <name type="scientific">Halarchaeum salinum</name>
    <dbReference type="NCBI Taxonomy" id="489912"/>
    <lineage>
        <taxon>Archaea</taxon>
        <taxon>Methanobacteriati</taxon>
        <taxon>Methanobacteriota</taxon>
        <taxon>Stenosarchaea group</taxon>
        <taxon>Halobacteria</taxon>
        <taxon>Halobacteriales</taxon>
        <taxon>Halobacteriaceae</taxon>
    </lineage>
</organism>
<dbReference type="InterPro" id="IPR036390">
    <property type="entry name" value="WH_DNA-bd_sf"/>
</dbReference>
<protein>
    <submittedName>
        <fullName evidence="1">Helix-turn-helix domain-containing protein</fullName>
    </submittedName>
</protein>
<evidence type="ECO:0000313" key="2">
    <source>
        <dbReference type="Proteomes" id="UP001500837"/>
    </source>
</evidence>
<dbReference type="Pfam" id="PF13412">
    <property type="entry name" value="HTH_24"/>
    <property type="match status" value="1"/>
</dbReference>
<comment type="caution">
    <text evidence="1">The sequence shown here is derived from an EMBL/GenBank/DDBJ whole genome shotgun (WGS) entry which is preliminary data.</text>
</comment>